<sequence>MDLRYNPELMVIGDSLAQGCRSLSVSQEFCWQSYGARISSTLGWPFVAPDHPRPVCFDAEALIRKSGLIVDLLSAFIIISKLKKTVKKNLKSWQKDLARGEPLSKHLCFDNIGIAGTKIPDLMQRSAASSIAEAESRLSDKDLDECSIADIASLAASLHIPFNAAFTLNPSMKKKYASWSPMDWVEQRRPKRLIVQTGHNHGLFNVGFSASRSLISYASLDGADELALRLAKLPEETGEIYWMLLPKVSAVANLIAKGSLNDGYGEEYRSAFNPSAAQPLAGTELAAIDRSIQDTNEAIMRRFREIFESVQPGNAKRLWFIDTYELLTKYDYKNTGIEEKIIHAGKQRINNRRLDGKSSYIGRPNMDTRKRKRGGKLIDGGFQSADGMHPSGVGYAVFASDIMHFMGMPHDRQKLLVKAFKEDRLLDRYPLQLDSIFSIIDLLQKFEKDPQQEPSLKLQEKESMELNEFIGFMKQSLQIE</sequence>
<dbReference type="eggNOG" id="ENOG502ZC6Y">
    <property type="taxonomic scope" value="Bacteria"/>
</dbReference>
<dbReference type="SUPFAM" id="SSF52266">
    <property type="entry name" value="SGNH hydrolase"/>
    <property type="match status" value="1"/>
</dbReference>
<evidence type="ECO:0000313" key="3">
    <source>
        <dbReference type="Proteomes" id="UP000002725"/>
    </source>
</evidence>
<dbReference type="AlphaFoldDB" id="B4S7T9"/>
<feature type="region of interest" description="Disordered" evidence="1">
    <location>
        <begin position="355"/>
        <end position="375"/>
    </location>
</feature>
<evidence type="ECO:0000313" key="2">
    <source>
        <dbReference type="EMBL" id="ACF46126.1"/>
    </source>
</evidence>
<reference evidence="2" key="1">
    <citation type="submission" date="2008-06" db="EMBL/GenBank/DDBJ databases">
        <title>Complete sequence of chromosome of Prosthecochloris aestuarii DSM 271.</title>
        <authorList>
            <consortium name="US DOE Joint Genome Institute"/>
            <person name="Lucas S."/>
            <person name="Copeland A."/>
            <person name="Lapidus A."/>
            <person name="Glavina del Rio T."/>
            <person name="Dalin E."/>
            <person name="Tice H."/>
            <person name="Bruce D."/>
            <person name="Goodwin L."/>
            <person name="Pitluck S."/>
            <person name="Schmutz J."/>
            <person name="Larimer F."/>
            <person name="Land M."/>
            <person name="Hauser L."/>
            <person name="Kyrpides N."/>
            <person name="Anderson I."/>
            <person name="Liu Z."/>
            <person name="Li T."/>
            <person name="Zhao F."/>
            <person name="Overmann J."/>
            <person name="Bryant D.A."/>
            <person name="Richardson P."/>
        </authorList>
    </citation>
    <scope>NUCLEOTIDE SEQUENCE [LARGE SCALE GENOMIC DNA]</scope>
    <source>
        <strain evidence="2">DSM 271</strain>
    </source>
</reference>
<accession>B4S7T9</accession>
<gene>
    <name evidence="2" type="ordered locus">Paes_1091</name>
</gene>
<keyword evidence="3" id="KW-1185">Reference proteome</keyword>
<proteinExistence type="predicted"/>
<dbReference type="HOGENOM" id="CLU_568432_0_0_10"/>
<evidence type="ECO:0000256" key="1">
    <source>
        <dbReference type="SAM" id="MobiDB-lite"/>
    </source>
</evidence>
<dbReference type="EMBL" id="CP001108">
    <property type="protein sequence ID" value="ACF46126.1"/>
    <property type="molecule type" value="Genomic_DNA"/>
</dbReference>
<protein>
    <submittedName>
        <fullName evidence="2">Uncharacterized protein</fullName>
    </submittedName>
</protein>
<dbReference type="Proteomes" id="UP000002725">
    <property type="component" value="Chromosome"/>
</dbReference>
<organism evidence="2 3">
    <name type="scientific">Prosthecochloris aestuarii (strain DSM 271 / SK 413)</name>
    <dbReference type="NCBI Taxonomy" id="290512"/>
    <lineage>
        <taxon>Bacteria</taxon>
        <taxon>Pseudomonadati</taxon>
        <taxon>Chlorobiota</taxon>
        <taxon>Chlorobiia</taxon>
        <taxon>Chlorobiales</taxon>
        <taxon>Chlorobiaceae</taxon>
        <taxon>Prosthecochloris</taxon>
    </lineage>
</organism>
<name>B4S7T9_PROA2</name>
<dbReference type="KEGG" id="paa:Paes_1091"/>